<protein>
    <submittedName>
        <fullName evidence="2">BolA-like protein 2</fullName>
    </submittedName>
</protein>
<dbReference type="SUPFAM" id="SSF82657">
    <property type="entry name" value="BolA-like"/>
    <property type="match status" value="1"/>
</dbReference>
<proteinExistence type="inferred from homology"/>
<name>A0A061IHH4_CRIGR</name>
<accession>A0A061IHH4</accession>
<dbReference type="Proteomes" id="UP000030759">
    <property type="component" value="Unassembled WGS sequence"/>
</dbReference>
<dbReference type="Gene3D" id="3.10.20.90">
    <property type="entry name" value="Phosphatidylinositol 3-kinase Catalytic Subunit, Chain A, domain 1"/>
    <property type="match status" value="1"/>
</dbReference>
<dbReference type="Pfam" id="PF01722">
    <property type="entry name" value="BolA"/>
    <property type="match status" value="1"/>
</dbReference>
<sequence>MELSLCEKLRGDLEAECVEVEDTTLNHCTTSFRVLVVLAKFEGKPLLQRHRLGIGENQVDRLVDSGFLPSPPY</sequence>
<dbReference type="InterPro" id="IPR036065">
    <property type="entry name" value="BolA-like_sf"/>
</dbReference>
<dbReference type="InterPro" id="IPR002634">
    <property type="entry name" value="BolA"/>
</dbReference>
<evidence type="ECO:0000256" key="1">
    <source>
        <dbReference type="RuleBase" id="RU003860"/>
    </source>
</evidence>
<organism evidence="2 3">
    <name type="scientific">Cricetulus griseus</name>
    <name type="common">Chinese hamster</name>
    <name type="synonym">Cricetulus barabensis griseus</name>
    <dbReference type="NCBI Taxonomy" id="10029"/>
    <lineage>
        <taxon>Eukaryota</taxon>
        <taxon>Metazoa</taxon>
        <taxon>Chordata</taxon>
        <taxon>Craniata</taxon>
        <taxon>Vertebrata</taxon>
        <taxon>Euteleostomi</taxon>
        <taxon>Mammalia</taxon>
        <taxon>Eutheria</taxon>
        <taxon>Euarchontoglires</taxon>
        <taxon>Glires</taxon>
        <taxon>Rodentia</taxon>
        <taxon>Myomorpha</taxon>
        <taxon>Muroidea</taxon>
        <taxon>Cricetidae</taxon>
        <taxon>Cricetinae</taxon>
        <taxon>Cricetulus</taxon>
    </lineage>
</organism>
<dbReference type="GO" id="GO:0051604">
    <property type="term" value="P:protein maturation"/>
    <property type="evidence" value="ECO:0007669"/>
    <property type="project" value="InterPro"/>
</dbReference>
<dbReference type="PANTHER" id="PTHR12735:SF27">
    <property type="entry name" value="BOLA-LIKE PROTEIN 2"/>
    <property type="match status" value="1"/>
</dbReference>
<reference evidence="3" key="1">
    <citation type="journal article" date="2013" name="Nat. Biotechnol.">
        <title>Chinese hamster genome sequenced from sorted chromosomes.</title>
        <authorList>
            <person name="Brinkrolf K."/>
            <person name="Rupp O."/>
            <person name="Laux H."/>
            <person name="Kollin F."/>
            <person name="Ernst W."/>
            <person name="Linke B."/>
            <person name="Kofler R."/>
            <person name="Romand S."/>
            <person name="Hesse F."/>
            <person name="Budach W.E."/>
            <person name="Galosy S."/>
            <person name="Muller D."/>
            <person name="Noll T."/>
            <person name="Wienberg J."/>
            <person name="Jostock T."/>
            <person name="Leonard M."/>
            <person name="Grillari J."/>
            <person name="Tauch A."/>
            <person name="Goesmann A."/>
            <person name="Helk B."/>
            <person name="Mott J.E."/>
            <person name="Puhler A."/>
            <person name="Borth N."/>
        </authorList>
    </citation>
    <scope>NUCLEOTIDE SEQUENCE [LARGE SCALE GENOMIC DNA]</scope>
    <source>
        <strain evidence="3">17A/GY</strain>
    </source>
</reference>
<dbReference type="PANTHER" id="PTHR12735">
    <property type="entry name" value="BOLA-LIKE PROTEIN-RELATED"/>
    <property type="match status" value="1"/>
</dbReference>
<dbReference type="GO" id="GO:0051537">
    <property type="term" value="F:2 iron, 2 sulfur cluster binding"/>
    <property type="evidence" value="ECO:0007669"/>
    <property type="project" value="InterPro"/>
</dbReference>
<dbReference type="GO" id="GO:0005829">
    <property type="term" value="C:cytosol"/>
    <property type="evidence" value="ECO:0007669"/>
    <property type="project" value="TreeGrafter"/>
</dbReference>
<evidence type="ECO:0000313" key="2">
    <source>
        <dbReference type="EMBL" id="ERE83688.1"/>
    </source>
</evidence>
<dbReference type="GO" id="GO:0006879">
    <property type="term" value="P:intracellular iron ion homeostasis"/>
    <property type="evidence" value="ECO:0007669"/>
    <property type="project" value="InterPro"/>
</dbReference>
<dbReference type="GO" id="GO:0005634">
    <property type="term" value="C:nucleus"/>
    <property type="evidence" value="ECO:0007669"/>
    <property type="project" value="TreeGrafter"/>
</dbReference>
<comment type="similarity">
    <text evidence="1">Belongs to the BolA/IbaG family.</text>
</comment>
<dbReference type="AlphaFoldDB" id="A0A061IHH4"/>
<evidence type="ECO:0000313" key="3">
    <source>
        <dbReference type="Proteomes" id="UP000030759"/>
    </source>
</evidence>
<dbReference type="InterPro" id="IPR045115">
    <property type="entry name" value="BOL2"/>
</dbReference>
<dbReference type="EMBL" id="KE668644">
    <property type="protein sequence ID" value="ERE83688.1"/>
    <property type="molecule type" value="Genomic_DNA"/>
</dbReference>
<gene>
    <name evidence="2" type="ORF">H671_2g6536</name>
</gene>